<feature type="domain" description="Mut7-C RNAse" evidence="1">
    <location>
        <begin position="100"/>
        <end position="241"/>
    </location>
</feature>
<evidence type="ECO:0000313" key="3">
    <source>
        <dbReference type="EMBL" id="HGT47777.1"/>
    </source>
</evidence>
<proteinExistence type="predicted"/>
<dbReference type="Pfam" id="PF01927">
    <property type="entry name" value="Mut7-C"/>
    <property type="match status" value="1"/>
</dbReference>
<dbReference type="PANTHER" id="PTHR39081:SF1">
    <property type="entry name" value="MUT7-C RNASE DOMAIN-CONTAINING PROTEIN"/>
    <property type="match status" value="1"/>
</dbReference>
<comment type="caution">
    <text evidence="3">The sequence shown here is derived from an EMBL/GenBank/DDBJ whole genome shotgun (WGS) entry which is preliminary data.</text>
</comment>
<dbReference type="EMBL" id="DSVI01000008">
    <property type="protein sequence ID" value="HGT47777.1"/>
    <property type="molecule type" value="Genomic_DNA"/>
</dbReference>
<dbReference type="SUPFAM" id="SSF54285">
    <property type="entry name" value="MoaD/ThiS"/>
    <property type="match status" value="1"/>
</dbReference>
<organism evidence="3">
    <name type="scientific">Ignavibacterium album</name>
    <dbReference type="NCBI Taxonomy" id="591197"/>
    <lineage>
        <taxon>Bacteria</taxon>
        <taxon>Pseudomonadati</taxon>
        <taxon>Ignavibacteriota</taxon>
        <taxon>Ignavibacteria</taxon>
        <taxon>Ignavibacteriales</taxon>
        <taxon>Ignavibacteriaceae</taxon>
        <taxon>Ignavibacterium</taxon>
    </lineage>
</organism>
<dbReference type="AlphaFoldDB" id="A0A832DI20"/>
<accession>A0A832DI20</accession>
<feature type="domain" description="Ubiquitin Mut7-C" evidence="2">
    <location>
        <begin position="7"/>
        <end position="85"/>
    </location>
</feature>
<evidence type="ECO:0000259" key="1">
    <source>
        <dbReference type="Pfam" id="PF01927"/>
    </source>
</evidence>
<dbReference type="InterPro" id="IPR027798">
    <property type="entry name" value="Ub_Mut7C"/>
</dbReference>
<evidence type="ECO:0000259" key="2">
    <source>
        <dbReference type="Pfam" id="PF14451"/>
    </source>
</evidence>
<gene>
    <name evidence="3" type="ORF">ENS56_07065</name>
</gene>
<dbReference type="InterPro" id="IPR012675">
    <property type="entry name" value="Beta-grasp_dom_sf"/>
</dbReference>
<protein>
    <submittedName>
        <fullName evidence="3">Twitching motility protein PilT</fullName>
    </submittedName>
</protein>
<dbReference type="Pfam" id="PF14451">
    <property type="entry name" value="Ub-Mut7C"/>
    <property type="match status" value="1"/>
</dbReference>
<dbReference type="Gene3D" id="3.10.20.30">
    <property type="match status" value="1"/>
</dbReference>
<dbReference type="PANTHER" id="PTHR39081">
    <property type="entry name" value="MUT7-C DOMAIN-CONTAINING PROTEIN"/>
    <property type="match status" value="1"/>
</dbReference>
<reference evidence="3" key="1">
    <citation type="journal article" date="2020" name="mSystems">
        <title>Genome- and Community-Level Interaction Insights into Carbon Utilization and Element Cycling Functions of Hydrothermarchaeota in Hydrothermal Sediment.</title>
        <authorList>
            <person name="Zhou Z."/>
            <person name="Liu Y."/>
            <person name="Xu W."/>
            <person name="Pan J."/>
            <person name="Luo Z.H."/>
            <person name="Li M."/>
        </authorList>
    </citation>
    <scope>NUCLEOTIDE SEQUENCE [LARGE SCALE GENOMIC DNA]</scope>
    <source>
        <strain evidence="3">SpSt-500</strain>
    </source>
</reference>
<sequence>MKIKEKKIYIRFYEELNDFLPKEKRKKRFTHSFIDRTSVKDLIESIGVPHTEVDLILVNGKSVNFNYLINDGDDISVYPVFESLDISDIQHLRAKPLRKPKFICDVHLGKLARNLRMFGIDVYYKNFLNDEEIVKISLAEKRTILTRDTGLLKRAEVTHGYFIRNDDPEKQTSEVISRFSLMNSVKPFTLCLDCGSKLVKISKKDILHLLPENVKQAQNKFFYCINCKKIFWAGSHFNNMSLFIKEMMKQLK</sequence>
<name>A0A832DI20_9BACT</name>
<dbReference type="InterPro" id="IPR002782">
    <property type="entry name" value="Mut7-C_RNAse_dom"/>
</dbReference>
<dbReference type="InterPro" id="IPR016155">
    <property type="entry name" value="Mopterin_synth/thiamin_S_b"/>
</dbReference>